<gene>
    <name evidence="1" type="ORF">B7C42_01749</name>
</gene>
<keyword evidence="2" id="KW-1185">Reference proteome</keyword>
<dbReference type="RefSeq" id="WP_143859935.1">
    <property type="nucleotide sequence ID" value="NZ_NGAF01000002.1"/>
</dbReference>
<protein>
    <submittedName>
        <fullName evidence="1">Uncharacterized protein</fullName>
    </submittedName>
</protein>
<name>A0A231HCW9_9NOCA</name>
<dbReference type="EMBL" id="NGAF01000002">
    <property type="protein sequence ID" value="OXR46771.1"/>
    <property type="molecule type" value="Genomic_DNA"/>
</dbReference>
<dbReference type="Proteomes" id="UP000215506">
    <property type="component" value="Unassembled WGS sequence"/>
</dbReference>
<evidence type="ECO:0000313" key="2">
    <source>
        <dbReference type="Proteomes" id="UP000215506"/>
    </source>
</evidence>
<evidence type="ECO:0000313" key="1">
    <source>
        <dbReference type="EMBL" id="OXR46771.1"/>
    </source>
</evidence>
<accession>A0A231HCW9</accession>
<organism evidence="1 2">
    <name type="scientific">Nocardia cerradoensis</name>
    <dbReference type="NCBI Taxonomy" id="85688"/>
    <lineage>
        <taxon>Bacteria</taxon>
        <taxon>Bacillati</taxon>
        <taxon>Actinomycetota</taxon>
        <taxon>Actinomycetes</taxon>
        <taxon>Mycobacteriales</taxon>
        <taxon>Nocardiaceae</taxon>
        <taxon>Nocardia</taxon>
    </lineage>
</organism>
<comment type="caution">
    <text evidence="1">The sequence shown here is derived from an EMBL/GenBank/DDBJ whole genome shotgun (WGS) entry which is preliminary data.</text>
</comment>
<sequence length="160" mass="17929">MADTIVDFLANTILSRSIFGLSLESPSSAFDKIFGADSYVEDMNKHKTTMRRDYGLIETGFTREGPGEWRCFSLIISVHRLRWDITLPQIISSKIHNIPSTIRFSDLEASVANRGEELALSGPQFHDFQNFTAGSGARIAVIAEDFDELLLEGCVWNIQL</sequence>
<reference evidence="1 2" key="1">
    <citation type="submission" date="2017-07" db="EMBL/GenBank/DDBJ databases">
        <title>First draft Genome Sequence of Nocardia cerradoensis isolated from human infection.</title>
        <authorList>
            <person name="Carrasco G."/>
        </authorList>
    </citation>
    <scope>NUCLEOTIDE SEQUENCE [LARGE SCALE GENOMIC DNA]</scope>
    <source>
        <strain evidence="1 2">CNM20130759</strain>
    </source>
</reference>
<proteinExistence type="predicted"/>
<dbReference type="AlphaFoldDB" id="A0A231HCW9"/>